<organism evidence="8 9">
    <name type="scientific">Sporomusa sphaeroides DSM 2875</name>
    <dbReference type="NCBI Taxonomy" id="1337886"/>
    <lineage>
        <taxon>Bacteria</taxon>
        <taxon>Bacillati</taxon>
        <taxon>Bacillota</taxon>
        <taxon>Negativicutes</taxon>
        <taxon>Selenomonadales</taxon>
        <taxon>Sporomusaceae</taxon>
        <taxon>Sporomusa</taxon>
    </lineage>
</organism>
<dbReference type="Pfam" id="PF16538">
    <property type="entry name" value="FlgT_C"/>
    <property type="match status" value="1"/>
</dbReference>
<keyword evidence="3" id="KW-0472">Membrane</keyword>
<evidence type="ECO:0000256" key="5">
    <source>
        <dbReference type="ARBA" id="ARBA00023288"/>
    </source>
</evidence>
<feature type="chain" id="PRO_5046688072" evidence="6">
    <location>
        <begin position="29"/>
        <end position="310"/>
    </location>
</feature>
<keyword evidence="2 6" id="KW-0732">Signal</keyword>
<dbReference type="InterPro" id="IPR005534">
    <property type="entry name" value="Curli_assmbl/transp-comp_CsgG"/>
</dbReference>
<evidence type="ECO:0000256" key="4">
    <source>
        <dbReference type="ARBA" id="ARBA00023139"/>
    </source>
</evidence>
<dbReference type="Pfam" id="PF03783">
    <property type="entry name" value="CsgG"/>
    <property type="match status" value="1"/>
</dbReference>
<dbReference type="EMBL" id="FCOW01000025">
    <property type="protein sequence ID" value="CVK20897.1"/>
    <property type="molecule type" value="Genomic_DNA"/>
</dbReference>
<name>A0ABM9W8U8_9FIRM</name>
<feature type="domain" description="Flagellar assembly protein T C-terminal" evidence="7">
    <location>
        <begin position="234"/>
        <end position="298"/>
    </location>
</feature>
<keyword evidence="1" id="KW-1003">Cell membrane</keyword>
<evidence type="ECO:0000256" key="3">
    <source>
        <dbReference type="ARBA" id="ARBA00023136"/>
    </source>
</evidence>
<accession>A0ABM9W8U8</accession>
<evidence type="ECO:0000256" key="2">
    <source>
        <dbReference type="ARBA" id="ARBA00022729"/>
    </source>
</evidence>
<dbReference type="PANTHER" id="PTHR41164">
    <property type="entry name" value="CURLI PRODUCTION ASSEMBLY/TRANSPORT COMPONENT CSGG"/>
    <property type="match status" value="1"/>
</dbReference>
<proteinExistence type="predicted"/>
<sequence length="310" mass="32584">MQNNIFRALTLTVSVLIAFIFSTVPQTAAAAAAGGLRYTVTVSQFENRAGWSGQWDVGDAWGLVLTDVLNQSGRFIVLGEKDMRQEALIEQDFASSGRTAQGGKTPVTGQMTPAQILIKGAITHIQDTGKSGGGISVRGISLGGSGGKAEVNITMYMVDSTTGQVLASTNVIGKSSSSGLGVGYHGPGWSGTYANFQKSNVGKAIQDAVAQGSQWMIAQLPNVPWTGTVFRVNGDNIYINRGSREGVVVGQTFAVGHADIIRDPDTGEVLEEMVNEVARIRVVSIKEKLAVCQVISGNPGAIAVNMKIQP</sequence>
<gene>
    <name evidence="8" type="ORF">SSPH_03569</name>
</gene>
<evidence type="ECO:0000256" key="1">
    <source>
        <dbReference type="ARBA" id="ARBA00022475"/>
    </source>
</evidence>
<feature type="signal peptide" evidence="6">
    <location>
        <begin position="1"/>
        <end position="28"/>
    </location>
</feature>
<dbReference type="PANTHER" id="PTHR41164:SF1">
    <property type="entry name" value="CURLI PRODUCTION ASSEMBLY_TRANSPORT COMPONENT CSGG"/>
    <property type="match status" value="1"/>
</dbReference>
<dbReference type="Gene3D" id="2.40.10.410">
    <property type="entry name" value="FlgT, C-terminal domain"/>
    <property type="match status" value="1"/>
</dbReference>
<keyword evidence="9" id="KW-1185">Reference proteome</keyword>
<dbReference type="InterPro" id="IPR032388">
    <property type="entry name" value="FlgT_C"/>
</dbReference>
<evidence type="ECO:0000313" key="8">
    <source>
        <dbReference type="EMBL" id="CVK20897.1"/>
    </source>
</evidence>
<protein>
    <submittedName>
        <fullName evidence="8">Curli production assembly/transport component CsgG</fullName>
    </submittedName>
</protein>
<evidence type="ECO:0000313" key="9">
    <source>
        <dbReference type="Proteomes" id="UP000245702"/>
    </source>
</evidence>
<dbReference type="Proteomes" id="UP000245702">
    <property type="component" value="Unassembled WGS sequence"/>
</dbReference>
<dbReference type="InterPro" id="IPR038165">
    <property type="entry name" value="FlgT_C_sf"/>
</dbReference>
<evidence type="ECO:0000259" key="7">
    <source>
        <dbReference type="Pfam" id="PF16538"/>
    </source>
</evidence>
<dbReference type="RefSeq" id="WP_075757644.1">
    <property type="nucleotide sequence ID" value="NZ_CP146991.1"/>
</dbReference>
<dbReference type="Gene3D" id="3.40.50.10610">
    <property type="entry name" value="ABC-type transport auxiliary lipoprotein component"/>
    <property type="match status" value="1"/>
</dbReference>
<reference evidence="8 9" key="1">
    <citation type="submission" date="2016-01" db="EMBL/GenBank/DDBJ databases">
        <authorList>
            <person name="Brown R."/>
        </authorList>
    </citation>
    <scope>NUCLEOTIDE SEQUENCE [LARGE SCALE GENOMIC DNA]</scope>
    <source>
        <strain evidence="8">Sporomusa sphaeroides DSM 2875</strain>
    </source>
</reference>
<evidence type="ECO:0000256" key="6">
    <source>
        <dbReference type="SAM" id="SignalP"/>
    </source>
</evidence>
<comment type="caution">
    <text evidence="8">The sequence shown here is derived from an EMBL/GenBank/DDBJ whole genome shotgun (WGS) entry which is preliminary data.</text>
</comment>
<keyword evidence="5" id="KW-0449">Lipoprotein</keyword>
<keyword evidence="4" id="KW-0564">Palmitate</keyword>